<gene>
    <name evidence="1" type="ORF">KCV87_03250</name>
</gene>
<protein>
    <submittedName>
        <fullName evidence="1">Uncharacterized protein</fullName>
    </submittedName>
</protein>
<reference evidence="1" key="1">
    <citation type="submission" date="2021-04" db="EMBL/GenBank/DDBJ databases">
        <title>Genomic sequence of Actinosynnema pretiosum subsp. pretiosum ATCC 31280 (C-14919).</title>
        <authorList>
            <person name="Bai L."/>
            <person name="Wang X."/>
            <person name="Xiao Y."/>
        </authorList>
    </citation>
    <scope>NUCLEOTIDE SEQUENCE</scope>
    <source>
        <strain evidence="1">ATCC 31280</strain>
    </source>
</reference>
<dbReference type="Proteomes" id="UP000677152">
    <property type="component" value="Chromosome"/>
</dbReference>
<dbReference type="AlphaFoldDB" id="A0AA45R4U3"/>
<organism evidence="1 2">
    <name type="scientific">Actinosynnema pretiosum subsp. pretiosum</name>
    <dbReference type="NCBI Taxonomy" id="103721"/>
    <lineage>
        <taxon>Bacteria</taxon>
        <taxon>Bacillati</taxon>
        <taxon>Actinomycetota</taxon>
        <taxon>Actinomycetes</taxon>
        <taxon>Pseudonocardiales</taxon>
        <taxon>Pseudonocardiaceae</taxon>
        <taxon>Actinosynnema</taxon>
    </lineage>
</organism>
<accession>A0AA45R4U3</accession>
<sequence>MVGHGAYPSGVDVVPTPALFPDALPAAAVVDCARGRPLDKIVVTV</sequence>
<evidence type="ECO:0000313" key="2">
    <source>
        <dbReference type="Proteomes" id="UP000677152"/>
    </source>
</evidence>
<evidence type="ECO:0000313" key="1">
    <source>
        <dbReference type="EMBL" id="QUF05149.1"/>
    </source>
</evidence>
<name>A0AA45R4U3_9PSEU</name>
<proteinExistence type="predicted"/>
<dbReference type="EMBL" id="CP073249">
    <property type="protein sequence ID" value="QUF05149.1"/>
    <property type="molecule type" value="Genomic_DNA"/>
</dbReference>